<dbReference type="KEGG" id="clus:A9F13_04g03025"/>
<feature type="domain" description="Gfo/Idh/MocA-like oxidoreductase C-terminal" evidence="2">
    <location>
        <begin position="146"/>
        <end position="388"/>
    </location>
</feature>
<evidence type="ECO:0000259" key="1">
    <source>
        <dbReference type="Pfam" id="PF01408"/>
    </source>
</evidence>
<dbReference type="InterPro" id="IPR004104">
    <property type="entry name" value="Gfo/Idh/MocA-like_OxRdtase_C"/>
</dbReference>
<dbReference type="InterPro" id="IPR036291">
    <property type="entry name" value="NAD(P)-bd_dom_sf"/>
</dbReference>
<reference evidence="3 4" key="1">
    <citation type="submission" date="2017-04" db="EMBL/GenBank/DDBJ databases">
        <title>Draft genome of the yeast Clavispora lusitaniae type strain CBS 6936.</title>
        <authorList>
            <person name="Durrens P."/>
            <person name="Klopp C."/>
            <person name="Biteau N."/>
            <person name="Fitton-Ouhabi V."/>
            <person name="Dementhon K."/>
            <person name="Accoceberry I."/>
            <person name="Sherman D.J."/>
            <person name="Noel T."/>
        </authorList>
    </citation>
    <scope>NUCLEOTIDE SEQUENCE [LARGE SCALE GENOMIC DNA]</scope>
    <source>
        <strain evidence="3 4">CBS 6936</strain>
    </source>
</reference>
<name>A0AA91Q2J7_CLALS</name>
<dbReference type="Gene3D" id="3.30.360.10">
    <property type="entry name" value="Dihydrodipicolinate Reductase, domain 2"/>
    <property type="match status" value="1"/>
</dbReference>
<sequence length="396" mass="43809">MTQDALRFIVVGAGLIGPRHAQHILKRDDCVLFAIVDRSEKGPGVAAKLNTLHFRNLDEMFDFCSTYKVPGPDAAIVATPNHTHTELGVRLAARGVHLLIEKPMASSVEDCRSLLRFCSHHRVQLLIGHHRRFNPYIAATKAHMQRIGQPVAVQGVWALKKHDAYFAEKAWRRSVRNGGGTILINLIHDLDLLQYLLGPVRRVYAELLPRQRPAEGPDDHVDEGAVLTLRFANGCCGTFVCSDNVTSPFSFESGTGENPLIPHNSDAAGFYRIFGSDGTLSVPDLTLFHQNGLRDKSWWEPVHAEKLPLVLEKHVEPNGIITPPSSYESENVPMVDCHEPIPEPFDLQLEHFVNLITGVETTVKCSGEDAIQAMLCIEAVLKSIETGLPQTVEVPV</sequence>
<evidence type="ECO:0000313" key="4">
    <source>
        <dbReference type="Proteomes" id="UP000195602"/>
    </source>
</evidence>
<dbReference type="InterPro" id="IPR051450">
    <property type="entry name" value="Gfo/Idh/MocA_Oxidoreductases"/>
</dbReference>
<accession>A0AA91Q2J7</accession>
<protein>
    <submittedName>
        <fullName evidence="3">Alpha-1,2-Mannosidase</fullName>
    </submittedName>
</protein>
<dbReference type="PANTHER" id="PTHR43377">
    <property type="entry name" value="BILIVERDIN REDUCTASE A"/>
    <property type="match status" value="1"/>
</dbReference>
<gene>
    <name evidence="3" type="ORF">A9F13_04g03025</name>
</gene>
<dbReference type="AlphaFoldDB" id="A0AA91Q2J7"/>
<comment type="caution">
    <text evidence="3">The sequence shown here is derived from an EMBL/GenBank/DDBJ whole genome shotgun (WGS) entry which is preliminary data.</text>
</comment>
<dbReference type="Gene3D" id="3.40.50.720">
    <property type="entry name" value="NAD(P)-binding Rossmann-like Domain"/>
    <property type="match status" value="2"/>
</dbReference>
<feature type="domain" description="Gfo/Idh/MocA-like oxidoreductase N-terminal" evidence="1">
    <location>
        <begin position="6"/>
        <end position="129"/>
    </location>
</feature>
<organism evidence="3 4">
    <name type="scientific">Clavispora lusitaniae</name>
    <name type="common">Candida lusitaniae</name>
    <dbReference type="NCBI Taxonomy" id="36911"/>
    <lineage>
        <taxon>Eukaryota</taxon>
        <taxon>Fungi</taxon>
        <taxon>Dikarya</taxon>
        <taxon>Ascomycota</taxon>
        <taxon>Saccharomycotina</taxon>
        <taxon>Pichiomycetes</taxon>
        <taxon>Metschnikowiaceae</taxon>
        <taxon>Clavispora</taxon>
    </lineage>
</organism>
<proteinExistence type="predicted"/>
<dbReference type="EMBL" id="LYUB02000004">
    <property type="protein sequence ID" value="OVF09795.1"/>
    <property type="molecule type" value="Genomic_DNA"/>
</dbReference>
<evidence type="ECO:0000313" key="3">
    <source>
        <dbReference type="EMBL" id="OVF09795.1"/>
    </source>
</evidence>
<dbReference type="GO" id="GO:0000166">
    <property type="term" value="F:nucleotide binding"/>
    <property type="evidence" value="ECO:0007669"/>
    <property type="project" value="InterPro"/>
</dbReference>
<dbReference type="Pfam" id="PF01408">
    <property type="entry name" value="GFO_IDH_MocA"/>
    <property type="match status" value="1"/>
</dbReference>
<dbReference type="InterPro" id="IPR000683">
    <property type="entry name" value="Gfo/Idh/MocA-like_OxRdtase_N"/>
</dbReference>
<dbReference type="Proteomes" id="UP000195602">
    <property type="component" value="Unassembled WGS sequence"/>
</dbReference>
<dbReference type="Pfam" id="PF02894">
    <property type="entry name" value="GFO_IDH_MocA_C"/>
    <property type="match status" value="1"/>
</dbReference>
<evidence type="ECO:0000259" key="2">
    <source>
        <dbReference type="Pfam" id="PF02894"/>
    </source>
</evidence>
<dbReference type="SUPFAM" id="SSF51735">
    <property type="entry name" value="NAD(P)-binding Rossmann-fold domains"/>
    <property type="match status" value="1"/>
</dbReference>
<dbReference type="PANTHER" id="PTHR43377:SF1">
    <property type="entry name" value="BILIVERDIN REDUCTASE A"/>
    <property type="match status" value="1"/>
</dbReference>
<dbReference type="SUPFAM" id="SSF55347">
    <property type="entry name" value="Glyceraldehyde-3-phosphate dehydrogenase-like, C-terminal domain"/>
    <property type="match status" value="1"/>
</dbReference>